<accession>A0ACB7I7I9</accession>
<dbReference type="EMBL" id="CM004388">
    <property type="protein sequence ID" value="KAG8660376.1"/>
    <property type="molecule type" value="Genomic_DNA"/>
</dbReference>
<evidence type="ECO:0000313" key="2">
    <source>
        <dbReference type="Proteomes" id="UP000091857"/>
    </source>
</evidence>
<reference evidence="2" key="1">
    <citation type="journal article" date="2016" name="Nat. Biotechnol.">
        <title>Sequencing wild and cultivated cassava and related species reveals extensive interspecific hybridization and genetic diversity.</title>
        <authorList>
            <person name="Bredeson J.V."/>
            <person name="Lyons J.B."/>
            <person name="Prochnik S.E."/>
            <person name="Wu G.A."/>
            <person name="Ha C.M."/>
            <person name="Edsinger-Gonzales E."/>
            <person name="Grimwood J."/>
            <person name="Schmutz J."/>
            <person name="Rabbi I.Y."/>
            <person name="Egesi C."/>
            <person name="Nauluvula P."/>
            <person name="Lebot V."/>
            <person name="Ndunguru J."/>
            <person name="Mkamilo G."/>
            <person name="Bart R.S."/>
            <person name="Setter T.L."/>
            <person name="Gleadow R.M."/>
            <person name="Kulakow P."/>
            <person name="Ferguson M.E."/>
            <person name="Rounsley S."/>
            <person name="Rokhsar D.S."/>
        </authorList>
    </citation>
    <scope>NUCLEOTIDE SEQUENCE [LARGE SCALE GENOMIC DNA]</scope>
    <source>
        <strain evidence="2">cv. AM560-2</strain>
    </source>
</reference>
<evidence type="ECO:0000313" key="1">
    <source>
        <dbReference type="EMBL" id="KAG8660376.1"/>
    </source>
</evidence>
<organism evidence="1 2">
    <name type="scientific">Manihot esculenta</name>
    <name type="common">Cassava</name>
    <name type="synonym">Jatropha manihot</name>
    <dbReference type="NCBI Taxonomy" id="3983"/>
    <lineage>
        <taxon>Eukaryota</taxon>
        <taxon>Viridiplantae</taxon>
        <taxon>Streptophyta</taxon>
        <taxon>Embryophyta</taxon>
        <taxon>Tracheophyta</taxon>
        <taxon>Spermatophyta</taxon>
        <taxon>Magnoliopsida</taxon>
        <taxon>eudicotyledons</taxon>
        <taxon>Gunneridae</taxon>
        <taxon>Pentapetalae</taxon>
        <taxon>rosids</taxon>
        <taxon>fabids</taxon>
        <taxon>Malpighiales</taxon>
        <taxon>Euphorbiaceae</taxon>
        <taxon>Crotonoideae</taxon>
        <taxon>Manihoteae</taxon>
        <taxon>Manihot</taxon>
    </lineage>
</organism>
<keyword evidence="2" id="KW-1185">Reference proteome</keyword>
<dbReference type="Proteomes" id="UP000091857">
    <property type="component" value="Chromosome 2"/>
</dbReference>
<gene>
    <name evidence="1" type="ORF">MANES_02G152250v8</name>
</gene>
<name>A0ACB7I7I9_MANES</name>
<protein>
    <submittedName>
        <fullName evidence="1">Uncharacterized protein</fullName>
    </submittedName>
</protein>
<sequence>MLSFVQIHRQEVGDNSQRQALEGANSFVLVVSKNLLQMSFPYSGDGGYYSHVLLLVRVFKKTTNIFSLFNYHIDFMNQNLNI</sequence>
<comment type="caution">
    <text evidence="1">The sequence shown here is derived from an EMBL/GenBank/DDBJ whole genome shotgun (WGS) entry which is preliminary data.</text>
</comment>
<proteinExistence type="predicted"/>